<evidence type="ECO:0008006" key="4">
    <source>
        <dbReference type="Google" id="ProtNLM"/>
    </source>
</evidence>
<dbReference type="EMBL" id="JAGGMV010000001">
    <property type="protein sequence ID" value="MBP2200693.1"/>
    <property type="molecule type" value="Genomic_DNA"/>
</dbReference>
<name>A0A8J7USL5_METVO</name>
<dbReference type="AlphaFoldDB" id="A0A8J7USL5"/>
<dbReference type="PANTHER" id="PTHR35902">
    <property type="entry name" value="S-LAYER DOMAIN-LIKE PROTEIN-RELATED"/>
    <property type="match status" value="1"/>
</dbReference>
<keyword evidence="1" id="KW-0472">Membrane</keyword>
<dbReference type="RefSeq" id="WP_209590078.1">
    <property type="nucleotide sequence ID" value="NZ_JAGGMV010000001.1"/>
</dbReference>
<dbReference type="Gene3D" id="2.60.40.10">
    <property type="entry name" value="Immunoglobulins"/>
    <property type="match status" value="1"/>
</dbReference>
<dbReference type="PANTHER" id="PTHR35902:SF3">
    <property type="entry name" value="NPCBM-ASSOCIATED, NEW3 DOMAIN OF ALPHA-GALACTOSIDASE"/>
    <property type="match status" value="1"/>
</dbReference>
<sequence>MNRILKMVSIIGLILLIINSCSALAIEEPETTPKVIHPGDDVDIWFKLNNNELLGDNERVEDVYIEIKPSYPFELIQVNPSKGKVTYNYLEDGVSKDMHFKFHVDDDARSNEYKIDVNVKYYVVRYEDGNEEYRYSRSVSRSFYITVYGDANFELSSEGDVLTPSKTEKIPIIIENKGTGSAKQVTFSVGNTESVNPVETTKFYIGGMAASESTKTYISLHTNEKATEGSYSVPITINWIDQEGLEKQDTINLGLIVKGDLMIGISNIITEPKEIKPKDTYVRIDVSVSNNGHGEAKDINLKLITNYPFRDSWSSSNIKNIGTLTSGTSKSVTFYIDVDKEAQARHYEIPINVSYLDIFNKKHYELEYIDIYVKPKPILELESNEITIENKKGNQVLLKIKNVGNEKAENVKITAVKNTAQPFDYPTKTDSIGTLNINDSGEGLLIIDVDNGVEKQYIINLEVRAVGDSDIGDKQVYISNIPLKINVINGHSELKFIGTIAVIIIVLGSGYYLLEKRKKKKDDE</sequence>
<keyword evidence="1" id="KW-0812">Transmembrane</keyword>
<organism evidence="2 3">
    <name type="scientific">Methanococcus voltae</name>
    <dbReference type="NCBI Taxonomy" id="2188"/>
    <lineage>
        <taxon>Archaea</taxon>
        <taxon>Methanobacteriati</taxon>
        <taxon>Methanobacteriota</taxon>
        <taxon>Methanomada group</taxon>
        <taxon>Methanococci</taxon>
        <taxon>Methanococcales</taxon>
        <taxon>Methanococcaceae</taxon>
        <taxon>Methanococcus</taxon>
    </lineage>
</organism>
<feature type="transmembrane region" description="Helical" evidence="1">
    <location>
        <begin position="496"/>
        <end position="514"/>
    </location>
</feature>
<dbReference type="InterPro" id="IPR013783">
    <property type="entry name" value="Ig-like_fold"/>
</dbReference>
<evidence type="ECO:0000313" key="3">
    <source>
        <dbReference type="Proteomes" id="UP000740329"/>
    </source>
</evidence>
<comment type="caution">
    <text evidence="2">The sequence shown here is derived from an EMBL/GenBank/DDBJ whole genome shotgun (WGS) entry which is preliminary data.</text>
</comment>
<reference evidence="2" key="1">
    <citation type="submission" date="2021-03" db="EMBL/GenBank/DDBJ databases">
        <title>Genomic Encyclopedia of Type Strains, Phase IV (KMG-V): Genome sequencing to study the core and pangenomes of soil and plant-associated prokaryotes.</title>
        <authorList>
            <person name="Whitman W."/>
        </authorList>
    </citation>
    <scope>NUCLEOTIDE SEQUENCE</scope>
    <source>
        <strain evidence="2">C4</strain>
    </source>
</reference>
<accession>A0A8J7USL5</accession>
<dbReference type="Proteomes" id="UP000740329">
    <property type="component" value="Unassembled WGS sequence"/>
</dbReference>
<gene>
    <name evidence="2" type="ORF">J3E07_000091</name>
</gene>
<evidence type="ECO:0000256" key="1">
    <source>
        <dbReference type="SAM" id="Phobius"/>
    </source>
</evidence>
<protein>
    <recommendedName>
        <fullName evidence="4">CARDB domain-containing protein</fullName>
    </recommendedName>
</protein>
<evidence type="ECO:0000313" key="2">
    <source>
        <dbReference type="EMBL" id="MBP2200693.1"/>
    </source>
</evidence>
<keyword evidence="1" id="KW-1133">Transmembrane helix</keyword>
<proteinExistence type="predicted"/>